<accession>A0A0R1SEH1</accession>
<dbReference type="OrthoDB" id="2195155at2"/>
<keyword evidence="4" id="KW-1185">Reference proteome</keyword>
<dbReference type="eggNOG" id="COG3428">
    <property type="taxonomic scope" value="Bacteria"/>
</dbReference>
<keyword evidence="1" id="KW-0812">Transmembrane</keyword>
<dbReference type="InterPro" id="IPR014529">
    <property type="entry name" value="UCP026631"/>
</dbReference>
<sequence length="488" mass="56325">MTSKPKHLNIAALIFFLYDTAKQLVFPGVIFLIGFNGIVSRLLIDTFIAVFVVFMIIFTVWPYTKFTYQLLDDEIVIHSGIFVKKVNHVPYDRIQNVIANQWFFLKPFHLEELQIETAGHSNGAEVSLKAVPTSLRDQLNHLREANPIHKQPVDESETEVTDDQTPILNKYVISWRDLWKFATTSPAFLSGFLVVLSLYGKVQGSISQKFYQSLSKQMIHLGILIAVGVAILIILLFYLASVMFLIAQYYHFTLQESSGKFYTQRGFFKNRKSSINFDRIQAVMIKQPLLRSFLKISTVQLIVVSNYAKGDTENDNIVMPVITDAKLAAFLGKFFPDIPTELVPHFQPLRRTFFYYLRNALIYAVITIGLLSFMTFFSWKIWIGMAIVVLIFWLIPAYLSAKRTNVSLLNDEFLVIRRNHFMTRQSFFVPKSSIQLLEKRQSLWLEKRHMASLTVNIRAGNDKRAIKINYQAEAPIDEIVAWYKSNEK</sequence>
<keyword evidence="1" id="KW-1133">Transmembrane helix</keyword>
<evidence type="ECO:0000313" key="4">
    <source>
        <dbReference type="Proteomes" id="UP000051647"/>
    </source>
</evidence>
<comment type="caution">
    <text evidence="3">The sequence shown here is derived from an EMBL/GenBank/DDBJ whole genome shotgun (WGS) entry which is preliminary data.</text>
</comment>
<evidence type="ECO:0000313" key="3">
    <source>
        <dbReference type="EMBL" id="KRL67081.1"/>
    </source>
</evidence>
<gene>
    <name evidence="3" type="ORF">FC27_GL002202</name>
</gene>
<dbReference type="AlphaFoldDB" id="A0A0R1SEH1"/>
<dbReference type="RefSeq" id="WP_010625195.1">
    <property type="nucleotide sequence ID" value="NZ_AZFA01000008.1"/>
</dbReference>
<dbReference type="STRING" id="1423815.FC27_GL002202"/>
<dbReference type="InterPro" id="IPR005182">
    <property type="entry name" value="YdbS-like_PH"/>
</dbReference>
<feature type="transmembrane region" description="Helical" evidence="1">
    <location>
        <begin position="178"/>
        <end position="199"/>
    </location>
</feature>
<dbReference type="PANTHER" id="PTHR34473:SF2">
    <property type="entry name" value="UPF0699 TRANSMEMBRANE PROTEIN YDBT"/>
    <property type="match status" value="1"/>
</dbReference>
<evidence type="ECO:0000256" key="1">
    <source>
        <dbReference type="SAM" id="Phobius"/>
    </source>
</evidence>
<dbReference type="EMBL" id="AZFA01000008">
    <property type="protein sequence ID" value="KRL67081.1"/>
    <property type="molecule type" value="Genomic_DNA"/>
</dbReference>
<feature type="transmembrane region" description="Helical" evidence="1">
    <location>
        <begin position="355"/>
        <end position="375"/>
    </location>
</feature>
<feature type="domain" description="YdbS-like PH" evidence="2">
    <location>
        <begin position="63"/>
        <end position="132"/>
    </location>
</feature>
<feature type="transmembrane region" description="Helical" evidence="1">
    <location>
        <begin position="381"/>
        <end position="399"/>
    </location>
</feature>
<feature type="transmembrane region" description="Helical" evidence="1">
    <location>
        <begin position="219"/>
        <end position="247"/>
    </location>
</feature>
<feature type="transmembrane region" description="Helical" evidence="1">
    <location>
        <begin position="12"/>
        <end position="36"/>
    </location>
</feature>
<dbReference type="PIRSF" id="PIRSF026631">
    <property type="entry name" value="UCP026631"/>
    <property type="match status" value="1"/>
</dbReference>
<organism evidence="3 4">
    <name type="scientific">Companilactobacillus versmoldensis DSM 14857 = KCTC 3814</name>
    <dbReference type="NCBI Taxonomy" id="1423815"/>
    <lineage>
        <taxon>Bacteria</taxon>
        <taxon>Bacillati</taxon>
        <taxon>Bacillota</taxon>
        <taxon>Bacilli</taxon>
        <taxon>Lactobacillales</taxon>
        <taxon>Lactobacillaceae</taxon>
        <taxon>Companilactobacillus</taxon>
    </lineage>
</organism>
<dbReference type="PANTHER" id="PTHR34473">
    <property type="entry name" value="UPF0699 TRANSMEMBRANE PROTEIN YDBS"/>
    <property type="match status" value="1"/>
</dbReference>
<proteinExistence type="predicted"/>
<dbReference type="Proteomes" id="UP000051647">
    <property type="component" value="Unassembled WGS sequence"/>
</dbReference>
<name>A0A0R1SEH1_9LACO</name>
<protein>
    <submittedName>
        <fullName evidence="3">Membrane protein</fullName>
    </submittedName>
</protein>
<feature type="domain" description="YdbS-like PH" evidence="2">
    <location>
        <begin position="249"/>
        <end position="304"/>
    </location>
</feature>
<dbReference type="Pfam" id="PF03703">
    <property type="entry name" value="bPH_2"/>
    <property type="match status" value="2"/>
</dbReference>
<feature type="transmembrane region" description="Helical" evidence="1">
    <location>
        <begin position="42"/>
        <end position="61"/>
    </location>
</feature>
<evidence type="ECO:0000259" key="2">
    <source>
        <dbReference type="Pfam" id="PF03703"/>
    </source>
</evidence>
<dbReference type="PATRIC" id="fig|1423815.3.peg.2259"/>
<reference evidence="3 4" key="1">
    <citation type="journal article" date="2015" name="Genome Announc.">
        <title>Expanding the biotechnology potential of lactobacilli through comparative genomics of 213 strains and associated genera.</title>
        <authorList>
            <person name="Sun Z."/>
            <person name="Harris H.M."/>
            <person name="McCann A."/>
            <person name="Guo C."/>
            <person name="Argimon S."/>
            <person name="Zhang W."/>
            <person name="Yang X."/>
            <person name="Jeffery I.B."/>
            <person name="Cooney J.C."/>
            <person name="Kagawa T.F."/>
            <person name="Liu W."/>
            <person name="Song Y."/>
            <person name="Salvetti E."/>
            <person name="Wrobel A."/>
            <person name="Rasinkangas P."/>
            <person name="Parkhill J."/>
            <person name="Rea M.C."/>
            <person name="O'Sullivan O."/>
            <person name="Ritari J."/>
            <person name="Douillard F.P."/>
            <person name="Paul Ross R."/>
            <person name="Yang R."/>
            <person name="Briner A.E."/>
            <person name="Felis G.E."/>
            <person name="de Vos W.M."/>
            <person name="Barrangou R."/>
            <person name="Klaenhammer T.R."/>
            <person name="Caufield P.W."/>
            <person name="Cui Y."/>
            <person name="Zhang H."/>
            <person name="O'Toole P.W."/>
        </authorList>
    </citation>
    <scope>NUCLEOTIDE SEQUENCE [LARGE SCALE GENOMIC DNA]</scope>
    <source>
        <strain evidence="3 4">DSM 14857</strain>
    </source>
</reference>
<keyword evidence="1" id="KW-0472">Membrane</keyword>